<accession>A0A1F5TD89</accession>
<dbReference type="EMBL" id="MFGM01000032">
    <property type="protein sequence ID" value="OGF36626.1"/>
    <property type="molecule type" value="Genomic_DNA"/>
</dbReference>
<sequence>MQAGITSDQAREVLKKYIKEPANLSHCRESEVIMRALAKRLSEDEELWGIAGLLHDIDWELVLNDVDEHGVKMQEILKTECVSDELTQVIVSHVGGFTKHFPENKRATKFEHALAAAETITGLIFASTLVRPDKKIAAVEVKSIKKKMKDKSFAAKVNRDVIGECEQLGLSLDEFIEISLGAMKSIAAEIGL</sequence>
<dbReference type="Pfam" id="PF01966">
    <property type="entry name" value="HD"/>
    <property type="match status" value="1"/>
</dbReference>
<dbReference type="Gene3D" id="1.10.3210.10">
    <property type="entry name" value="Hypothetical protein af1432"/>
    <property type="match status" value="1"/>
</dbReference>
<gene>
    <name evidence="2" type="ORF">A2482_03890</name>
</gene>
<evidence type="ECO:0000259" key="1">
    <source>
        <dbReference type="Pfam" id="PF01966"/>
    </source>
</evidence>
<dbReference type="PANTHER" id="PTHR38659:SF1">
    <property type="entry name" value="METAL DEPENDENT PHOSPHOHYDROLASE"/>
    <property type="match status" value="1"/>
</dbReference>
<comment type="caution">
    <text evidence="2">The sequence shown here is derived from an EMBL/GenBank/DDBJ whole genome shotgun (WGS) entry which is preliminary data.</text>
</comment>
<dbReference type="AlphaFoldDB" id="A0A1F5TD89"/>
<dbReference type="Proteomes" id="UP000178656">
    <property type="component" value="Unassembled WGS sequence"/>
</dbReference>
<dbReference type="InterPro" id="IPR003607">
    <property type="entry name" value="HD/PDEase_dom"/>
</dbReference>
<feature type="domain" description="HD" evidence="1">
    <location>
        <begin position="24"/>
        <end position="96"/>
    </location>
</feature>
<evidence type="ECO:0000313" key="2">
    <source>
        <dbReference type="EMBL" id="OGF36626.1"/>
    </source>
</evidence>
<dbReference type="NCBIfam" id="TIGR00277">
    <property type="entry name" value="HDIG"/>
    <property type="match status" value="1"/>
</dbReference>
<protein>
    <recommendedName>
        <fullName evidence="1">HD domain-containing protein</fullName>
    </recommendedName>
</protein>
<dbReference type="SUPFAM" id="SSF109604">
    <property type="entry name" value="HD-domain/PDEase-like"/>
    <property type="match status" value="1"/>
</dbReference>
<dbReference type="InterPro" id="IPR006674">
    <property type="entry name" value="HD_domain"/>
</dbReference>
<proteinExistence type="predicted"/>
<dbReference type="PANTHER" id="PTHR38659">
    <property type="entry name" value="METAL-DEPENDENT PHOSPHOHYDROLASE"/>
    <property type="match status" value="1"/>
</dbReference>
<reference evidence="2 3" key="1">
    <citation type="journal article" date="2016" name="Nat. Commun.">
        <title>Thousands of microbial genomes shed light on interconnected biogeochemical processes in an aquifer system.</title>
        <authorList>
            <person name="Anantharaman K."/>
            <person name="Brown C.T."/>
            <person name="Hug L.A."/>
            <person name="Sharon I."/>
            <person name="Castelle C.J."/>
            <person name="Probst A.J."/>
            <person name="Thomas B.C."/>
            <person name="Singh A."/>
            <person name="Wilkins M.J."/>
            <person name="Karaoz U."/>
            <person name="Brodie E.L."/>
            <person name="Williams K.H."/>
            <person name="Hubbard S.S."/>
            <person name="Banfield J.F."/>
        </authorList>
    </citation>
    <scope>NUCLEOTIDE SEQUENCE [LARGE SCALE GENOMIC DNA]</scope>
</reference>
<dbReference type="InterPro" id="IPR006675">
    <property type="entry name" value="HDIG_dom"/>
</dbReference>
<organism evidence="2 3">
    <name type="scientific">Candidatus Falkowbacteria bacterium RIFOXYC2_FULL_48_21</name>
    <dbReference type="NCBI Taxonomy" id="1798005"/>
    <lineage>
        <taxon>Bacteria</taxon>
        <taxon>Candidatus Falkowiibacteriota</taxon>
    </lineage>
</organism>
<name>A0A1F5TD89_9BACT</name>
<dbReference type="CDD" id="cd00077">
    <property type="entry name" value="HDc"/>
    <property type="match status" value="1"/>
</dbReference>
<evidence type="ECO:0000313" key="3">
    <source>
        <dbReference type="Proteomes" id="UP000178656"/>
    </source>
</evidence>